<dbReference type="InterPro" id="IPR002725">
    <property type="entry name" value="YgjP-like_metallopeptidase"/>
</dbReference>
<dbReference type="RefSeq" id="WP_026796063.1">
    <property type="nucleotide sequence ID" value="NZ_BJCD01000053.1"/>
</dbReference>
<sequence>MKLDYEIVYSPKRKKLTITVERDRSIVVKAPTGTDLEKIQEVVESRKLWLYEKTHHEQKYHPPLSPPGKELVNGESLPYLGRNYQLELSESSEEIQFINNRFLVPKAQAKRRGEVFKNWYIQQAKETILPRVQLHAVYMGVEFNLAKITDSKYRWGSCTSKNNVNFNWRLIKAPMFVIDYVIVHELAHLLESNHTPTFWNIVAVQVPNYQLAKNWLRDHGNALEEDF</sequence>
<dbReference type="AlphaFoldDB" id="A0A4P5ZZR4"/>
<reference evidence="3" key="1">
    <citation type="submission" date="2019-02" db="EMBL/GenBank/DDBJ databases">
        <title>Draft genome sequence of Planktothrix agardhii NIES-905.</title>
        <authorList>
            <person name="Yamaguchi H."/>
            <person name="Suzuki S."/>
            <person name="Kawachi M."/>
        </authorList>
    </citation>
    <scope>NUCLEOTIDE SEQUENCE [LARGE SCALE GENOMIC DNA]</scope>
    <source>
        <strain evidence="3">CCAP 1459/11A</strain>
    </source>
</reference>
<accession>A0A4P5ZZR4</accession>
<evidence type="ECO:0000313" key="2">
    <source>
        <dbReference type="EMBL" id="GDZ95201.1"/>
    </source>
</evidence>
<evidence type="ECO:0000313" key="3">
    <source>
        <dbReference type="Proteomes" id="UP000299794"/>
    </source>
</evidence>
<gene>
    <name evidence="2" type="ORF">PA905_34400</name>
</gene>
<organism evidence="2 3">
    <name type="scientific">Planktothrix agardhii CCAP 1459/11A</name>
    <dbReference type="NCBI Taxonomy" id="282420"/>
    <lineage>
        <taxon>Bacteria</taxon>
        <taxon>Bacillati</taxon>
        <taxon>Cyanobacteriota</taxon>
        <taxon>Cyanophyceae</taxon>
        <taxon>Oscillatoriophycideae</taxon>
        <taxon>Oscillatoriales</taxon>
        <taxon>Microcoleaceae</taxon>
        <taxon>Planktothrix</taxon>
    </lineage>
</organism>
<comment type="caution">
    <text evidence="2">The sequence shown here is derived from an EMBL/GenBank/DDBJ whole genome shotgun (WGS) entry which is preliminary data.</text>
</comment>
<dbReference type="PANTHER" id="PTHR30399">
    <property type="entry name" value="UNCHARACTERIZED PROTEIN YGJP"/>
    <property type="match status" value="1"/>
</dbReference>
<dbReference type="Gene3D" id="3.30.2010.10">
    <property type="entry name" value="Metalloproteases ('zincins'), catalytic domain"/>
    <property type="match status" value="1"/>
</dbReference>
<evidence type="ECO:0000259" key="1">
    <source>
        <dbReference type="Pfam" id="PF01863"/>
    </source>
</evidence>
<dbReference type="EMBL" id="BJCD01000053">
    <property type="protein sequence ID" value="GDZ95201.1"/>
    <property type="molecule type" value="Genomic_DNA"/>
</dbReference>
<name>A0A4P5ZZR4_PLAAG</name>
<proteinExistence type="predicted"/>
<protein>
    <recommendedName>
        <fullName evidence="1">YgjP-like metallopeptidase domain-containing protein</fullName>
    </recommendedName>
</protein>
<dbReference type="CDD" id="cd07344">
    <property type="entry name" value="M48_yhfN_like"/>
    <property type="match status" value="1"/>
</dbReference>
<dbReference type="PANTHER" id="PTHR30399:SF1">
    <property type="entry name" value="UTP PYROPHOSPHATASE"/>
    <property type="match status" value="1"/>
</dbReference>
<dbReference type="InterPro" id="IPR053136">
    <property type="entry name" value="UTP_pyrophosphatase-like"/>
</dbReference>
<feature type="domain" description="YgjP-like metallopeptidase" evidence="1">
    <location>
        <begin position="14"/>
        <end position="219"/>
    </location>
</feature>
<dbReference type="Pfam" id="PF01863">
    <property type="entry name" value="YgjP-like"/>
    <property type="match status" value="1"/>
</dbReference>
<dbReference type="Proteomes" id="UP000299794">
    <property type="component" value="Unassembled WGS sequence"/>
</dbReference>